<feature type="transmembrane region" description="Helical" evidence="7">
    <location>
        <begin position="40"/>
        <end position="60"/>
    </location>
</feature>
<evidence type="ECO:0000256" key="3">
    <source>
        <dbReference type="ARBA" id="ARBA00022692"/>
    </source>
</evidence>
<reference evidence="9 10" key="1">
    <citation type="submission" date="2016-01" db="EMBL/GenBank/DDBJ databases">
        <title>Draft genome of the antarctic isolate Shewanella frigidimarina Ag06-30.</title>
        <authorList>
            <person name="Parmeciano Di Noto G."/>
            <person name="Vazquez S."/>
            <person name="Mac Cormack W."/>
            <person name="Iriarte A."/>
            <person name="Quiroga C."/>
        </authorList>
    </citation>
    <scope>NUCLEOTIDE SEQUENCE [LARGE SCALE GENOMIC DNA]</scope>
    <source>
        <strain evidence="9 10">Ag06-30</strain>
    </source>
</reference>
<keyword evidence="3 7" id="KW-0812">Transmembrane</keyword>
<evidence type="ECO:0000259" key="8">
    <source>
        <dbReference type="PROSITE" id="PS50850"/>
    </source>
</evidence>
<keyword evidence="6 7" id="KW-0472">Membrane</keyword>
<dbReference type="PROSITE" id="PS50850">
    <property type="entry name" value="MFS"/>
    <property type="match status" value="1"/>
</dbReference>
<dbReference type="InterPro" id="IPR044772">
    <property type="entry name" value="NO3_transporter"/>
</dbReference>
<gene>
    <name evidence="9" type="ORF">AWJ07_03085</name>
</gene>
<keyword evidence="4 7" id="KW-1133">Transmembrane helix</keyword>
<evidence type="ECO:0000256" key="6">
    <source>
        <dbReference type="ARBA" id="ARBA00023136"/>
    </source>
</evidence>
<feature type="domain" description="Major facilitator superfamily (MFS) profile" evidence="8">
    <location>
        <begin position="10"/>
        <end position="413"/>
    </location>
</feature>
<dbReference type="GO" id="GO:0015112">
    <property type="term" value="F:nitrate transmembrane transporter activity"/>
    <property type="evidence" value="ECO:0007669"/>
    <property type="project" value="InterPro"/>
</dbReference>
<protein>
    <submittedName>
        <fullName evidence="9">MFS transporter</fullName>
    </submittedName>
</protein>
<comment type="caution">
    <text evidence="9">The sequence shown here is derived from an EMBL/GenBank/DDBJ whole genome shotgun (WGS) entry which is preliminary data.</text>
</comment>
<dbReference type="InterPro" id="IPR036259">
    <property type="entry name" value="MFS_trans_sf"/>
</dbReference>
<sequence>MTDQHPMAWRALLFATLAFAANFSVWTLYAAVVIPFADQLGFSLTQLGILLASPMLTGALSRIPAGLLVSKFNAKTLFSLQMLFCIPPLVLLPLATDYNNLLLVGLWIGFSGSSFTFGINYINDFFPRKNQGTIMGIFGVGNAGAAINLILAPVVIELWGWSYLGPTYAVGLVIIACLFFWLGPNPSRQAQPSIVNTHSRADDRISQIMSTMKNLHVWALGLYYYFVFGSFLALLMWLPYYYMHAYQLNIKQAMAFTLFFVATSSVVRALGGWIADKYGGRTVNWSVFWVCLVCLFFLSYPPTTMTIHGVNQDVHLNVSINVWVFSSLLFIIGVAQGFGRASVFKVIYEQYPNNIAVVGGFVAAIGAFGGCTLPILFGLSVDIIGIYSASFMVLYGVLALCMITMYFAIQAESHQKRITEATKYNFLEDDNL</sequence>
<dbReference type="Proteomes" id="UP000055702">
    <property type="component" value="Unassembled WGS sequence"/>
</dbReference>
<dbReference type="GO" id="GO:0016020">
    <property type="term" value="C:membrane"/>
    <property type="evidence" value="ECO:0007669"/>
    <property type="project" value="UniProtKB-SubCell"/>
</dbReference>
<evidence type="ECO:0000256" key="5">
    <source>
        <dbReference type="ARBA" id="ARBA00023063"/>
    </source>
</evidence>
<dbReference type="RefSeq" id="WP_059744237.1">
    <property type="nucleotide sequence ID" value="NZ_LRDC01000001.1"/>
</dbReference>
<feature type="transmembrane region" description="Helical" evidence="7">
    <location>
        <begin position="320"/>
        <end position="343"/>
    </location>
</feature>
<feature type="transmembrane region" description="Helical" evidence="7">
    <location>
        <begin position="254"/>
        <end position="275"/>
    </location>
</feature>
<keyword evidence="5" id="KW-0534">Nitrate assimilation</keyword>
<evidence type="ECO:0000313" key="9">
    <source>
        <dbReference type="EMBL" id="KVX03554.1"/>
    </source>
</evidence>
<organism evidence="9">
    <name type="scientific">Shewanella frigidimarina</name>
    <dbReference type="NCBI Taxonomy" id="56812"/>
    <lineage>
        <taxon>Bacteria</taxon>
        <taxon>Pseudomonadati</taxon>
        <taxon>Pseudomonadota</taxon>
        <taxon>Gammaproteobacteria</taxon>
        <taxon>Alteromonadales</taxon>
        <taxon>Shewanellaceae</taxon>
        <taxon>Shewanella</taxon>
    </lineage>
</organism>
<evidence type="ECO:0000256" key="4">
    <source>
        <dbReference type="ARBA" id="ARBA00022989"/>
    </source>
</evidence>
<name>A0A106C3H2_SHEFR</name>
<comment type="similarity">
    <text evidence="2">Belongs to the major facilitator superfamily. Nitrate/nitrite porter (TC 2.A.1.8) family.</text>
</comment>
<dbReference type="EMBL" id="LRDC01000001">
    <property type="protein sequence ID" value="KVX03554.1"/>
    <property type="molecule type" value="Genomic_DNA"/>
</dbReference>
<dbReference type="AlphaFoldDB" id="A0A106C3H2"/>
<dbReference type="GO" id="GO:0042128">
    <property type="term" value="P:nitrate assimilation"/>
    <property type="evidence" value="ECO:0007669"/>
    <property type="project" value="UniProtKB-KW"/>
</dbReference>
<dbReference type="SUPFAM" id="SSF103473">
    <property type="entry name" value="MFS general substrate transporter"/>
    <property type="match status" value="1"/>
</dbReference>
<evidence type="ECO:0000256" key="1">
    <source>
        <dbReference type="ARBA" id="ARBA00004141"/>
    </source>
</evidence>
<dbReference type="InterPro" id="IPR020846">
    <property type="entry name" value="MFS_dom"/>
</dbReference>
<feature type="transmembrane region" description="Helical" evidence="7">
    <location>
        <begin position="162"/>
        <end position="182"/>
    </location>
</feature>
<feature type="transmembrane region" description="Helical" evidence="7">
    <location>
        <begin position="222"/>
        <end position="242"/>
    </location>
</feature>
<dbReference type="Gene3D" id="1.20.1250.20">
    <property type="entry name" value="MFS general substrate transporter like domains"/>
    <property type="match status" value="2"/>
</dbReference>
<evidence type="ECO:0000313" key="10">
    <source>
        <dbReference type="Proteomes" id="UP000055702"/>
    </source>
</evidence>
<dbReference type="CDD" id="cd17341">
    <property type="entry name" value="MFS_NRT2_like"/>
    <property type="match status" value="1"/>
</dbReference>
<evidence type="ECO:0000256" key="2">
    <source>
        <dbReference type="ARBA" id="ARBA00008432"/>
    </source>
</evidence>
<feature type="transmembrane region" description="Helical" evidence="7">
    <location>
        <begin position="355"/>
        <end position="377"/>
    </location>
</feature>
<dbReference type="PANTHER" id="PTHR23515">
    <property type="entry name" value="HIGH-AFFINITY NITRATE TRANSPORTER 2.3"/>
    <property type="match status" value="1"/>
</dbReference>
<accession>A0A106C3H2</accession>
<comment type="subcellular location">
    <subcellularLocation>
        <location evidence="1">Membrane</location>
        <topology evidence="1">Multi-pass membrane protein</topology>
    </subcellularLocation>
</comment>
<proteinExistence type="inferred from homology"/>
<feature type="transmembrane region" description="Helical" evidence="7">
    <location>
        <begin position="134"/>
        <end position="156"/>
    </location>
</feature>
<evidence type="ECO:0000256" key="7">
    <source>
        <dbReference type="SAM" id="Phobius"/>
    </source>
</evidence>
<dbReference type="Pfam" id="PF07690">
    <property type="entry name" value="MFS_1"/>
    <property type="match status" value="1"/>
</dbReference>
<feature type="transmembrane region" description="Helical" evidence="7">
    <location>
        <begin position="72"/>
        <end position="95"/>
    </location>
</feature>
<dbReference type="InterPro" id="IPR011701">
    <property type="entry name" value="MFS"/>
</dbReference>
<feature type="transmembrane region" description="Helical" evidence="7">
    <location>
        <begin position="101"/>
        <end position="122"/>
    </location>
</feature>
<feature type="transmembrane region" description="Helical" evidence="7">
    <location>
        <begin position="383"/>
        <end position="409"/>
    </location>
</feature>
<feature type="transmembrane region" description="Helical" evidence="7">
    <location>
        <begin position="282"/>
        <end position="300"/>
    </location>
</feature>